<evidence type="ECO:0000313" key="4">
    <source>
        <dbReference type="Proteomes" id="UP000199706"/>
    </source>
</evidence>
<dbReference type="Pfam" id="PF01575">
    <property type="entry name" value="MaoC_dehydratas"/>
    <property type="match status" value="1"/>
</dbReference>
<dbReference type="InterPro" id="IPR029069">
    <property type="entry name" value="HotDog_dom_sf"/>
</dbReference>
<dbReference type="Gene3D" id="3.10.129.10">
    <property type="entry name" value="Hotdog Thioesterase"/>
    <property type="match status" value="1"/>
</dbReference>
<gene>
    <name evidence="3" type="ORF">SAMN05216466_101128</name>
</gene>
<dbReference type="AlphaFoldDB" id="A0A1G7P452"/>
<dbReference type="InterPro" id="IPR052342">
    <property type="entry name" value="MCH/BMMD"/>
</dbReference>
<dbReference type="SUPFAM" id="SSF54637">
    <property type="entry name" value="Thioesterase/thiol ester dehydrase-isomerase"/>
    <property type="match status" value="1"/>
</dbReference>
<dbReference type="PANTHER" id="PTHR43664">
    <property type="entry name" value="MONOAMINE OXIDASE-RELATED"/>
    <property type="match status" value="1"/>
</dbReference>
<feature type="region of interest" description="Disordered" evidence="1">
    <location>
        <begin position="163"/>
        <end position="201"/>
    </location>
</feature>
<dbReference type="PANTHER" id="PTHR43664:SF1">
    <property type="entry name" value="BETA-METHYLMALYL-COA DEHYDRATASE"/>
    <property type="match status" value="1"/>
</dbReference>
<organism evidence="3 4">
    <name type="scientific">Paraburkholderia phenazinium</name>
    <dbReference type="NCBI Taxonomy" id="60549"/>
    <lineage>
        <taxon>Bacteria</taxon>
        <taxon>Pseudomonadati</taxon>
        <taxon>Pseudomonadota</taxon>
        <taxon>Betaproteobacteria</taxon>
        <taxon>Burkholderiales</taxon>
        <taxon>Burkholderiaceae</taxon>
        <taxon>Paraburkholderia</taxon>
    </lineage>
</organism>
<reference evidence="3 4" key="1">
    <citation type="submission" date="2016-10" db="EMBL/GenBank/DDBJ databases">
        <authorList>
            <person name="de Groot N.N."/>
        </authorList>
    </citation>
    <scope>NUCLEOTIDE SEQUENCE [LARGE SCALE GENOMIC DNA]</scope>
    <source>
        <strain evidence="3 4">LMG 2247</strain>
    </source>
</reference>
<protein>
    <submittedName>
        <fullName evidence="3">Acyl dehydratase</fullName>
    </submittedName>
</protein>
<feature type="domain" description="MaoC-like" evidence="2">
    <location>
        <begin position="16"/>
        <end position="99"/>
    </location>
</feature>
<feature type="compositionally biased region" description="Low complexity" evidence="1">
    <location>
        <begin position="181"/>
        <end position="201"/>
    </location>
</feature>
<feature type="compositionally biased region" description="Basic and acidic residues" evidence="1">
    <location>
        <begin position="163"/>
        <end position="177"/>
    </location>
</feature>
<evidence type="ECO:0000256" key="1">
    <source>
        <dbReference type="SAM" id="MobiDB-lite"/>
    </source>
</evidence>
<dbReference type="EMBL" id="FNCJ01000001">
    <property type="protein sequence ID" value="SDF80389.1"/>
    <property type="molecule type" value="Genomic_DNA"/>
</dbReference>
<dbReference type="InterPro" id="IPR002539">
    <property type="entry name" value="MaoC-like_dom"/>
</dbReference>
<dbReference type="Proteomes" id="UP000199706">
    <property type="component" value="Unassembled WGS sequence"/>
</dbReference>
<dbReference type="OrthoDB" id="9801625at2"/>
<evidence type="ECO:0000313" key="3">
    <source>
        <dbReference type="EMBL" id="SDF80389.1"/>
    </source>
</evidence>
<proteinExistence type="predicted"/>
<dbReference type="CDD" id="cd03441">
    <property type="entry name" value="R_hydratase_like"/>
    <property type="match status" value="1"/>
</dbReference>
<accession>A0A1G7P452</accession>
<sequence>MSVAPRVVTIGESFSSMLTLSPDSVKSFATLVNDLNPLHHDEGYAAQSRFGGLIASGTQPTAHFMALLATHFAQYAQPLGLEFDIKLKKAVHATDTLTMTWRIRDAWWKPSLNGDLTQLDGSVVNQRGETVLLGAATILVMPKQADGTAHGAAYGTARVADHAAAHRTAHGTEHGADLESAQRATPASAPPAQSAQESSES</sequence>
<evidence type="ECO:0000259" key="2">
    <source>
        <dbReference type="Pfam" id="PF01575"/>
    </source>
</evidence>
<name>A0A1G7P452_9BURK</name>